<dbReference type="STRING" id="161355.PS9374_01137"/>
<dbReference type="PANTHER" id="PTHR28004">
    <property type="entry name" value="ZGC:162816-RELATED"/>
    <property type="match status" value="1"/>
</dbReference>
<dbReference type="CDD" id="cd06813">
    <property type="entry name" value="PLPDE_III_DSD_D-TA_like_2"/>
    <property type="match status" value="1"/>
</dbReference>
<proteinExistence type="predicted"/>
<dbReference type="GO" id="GO:0008721">
    <property type="term" value="F:D-serine ammonia-lyase activity"/>
    <property type="evidence" value="ECO:0007669"/>
    <property type="project" value="TreeGrafter"/>
</dbReference>
<name>A0A171BSJ2_9ACTN</name>
<comment type="caution">
    <text evidence="2">The sequence shown here is derived from an EMBL/GenBank/DDBJ whole genome shotgun (WGS) entry which is preliminary data.</text>
</comment>
<dbReference type="InterPro" id="IPR051466">
    <property type="entry name" value="D-amino_acid_metab_enzyme"/>
</dbReference>
<dbReference type="PANTHER" id="PTHR28004:SF2">
    <property type="entry name" value="D-SERINE DEHYDRATASE"/>
    <property type="match status" value="1"/>
</dbReference>
<evidence type="ECO:0000313" key="3">
    <source>
        <dbReference type="Proteomes" id="UP000077701"/>
    </source>
</evidence>
<dbReference type="SUPFAM" id="SSF51419">
    <property type="entry name" value="PLP-binding barrel"/>
    <property type="match status" value="1"/>
</dbReference>
<gene>
    <name evidence="2" type="ORF">PS9374_01137</name>
</gene>
<reference evidence="3" key="2">
    <citation type="submission" date="2016-04" db="EMBL/GenBank/DDBJ databases">
        <title>Planomonospora sphaerica JCM9374 whole genome shotgun sequence.</title>
        <authorList>
            <person name="Suzuki T."/>
            <person name="Dohra H."/>
            <person name="Kodani S."/>
        </authorList>
    </citation>
    <scope>NUCLEOTIDE SEQUENCE [LARGE SCALE GENOMIC DNA]</scope>
    <source>
        <strain evidence="3">JCM 9374</strain>
    </source>
</reference>
<protein>
    <submittedName>
        <fullName evidence="2">Alanine racemase</fullName>
    </submittedName>
</protein>
<evidence type="ECO:0000313" key="2">
    <source>
        <dbReference type="EMBL" id="GAT65504.1"/>
    </source>
</evidence>
<dbReference type="EMBL" id="BDCX01000002">
    <property type="protein sequence ID" value="GAT65504.1"/>
    <property type="molecule type" value="Genomic_DNA"/>
</dbReference>
<evidence type="ECO:0000259" key="1">
    <source>
        <dbReference type="Pfam" id="PF01168"/>
    </source>
</evidence>
<accession>A0A171BSJ2</accession>
<organism evidence="2 3">
    <name type="scientific">Planomonospora sphaerica</name>
    <dbReference type="NCBI Taxonomy" id="161355"/>
    <lineage>
        <taxon>Bacteria</taxon>
        <taxon>Bacillati</taxon>
        <taxon>Actinomycetota</taxon>
        <taxon>Actinomycetes</taxon>
        <taxon>Streptosporangiales</taxon>
        <taxon>Streptosporangiaceae</taxon>
        <taxon>Planomonospora</taxon>
    </lineage>
</organism>
<dbReference type="Gene3D" id="3.20.20.10">
    <property type="entry name" value="Alanine racemase"/>
    <property type="match status" value="1"/>
</dbReference>
<dbReference type="Pfam" id="PF01168">
    <property type="entry name" value="Ala_racemase_N"/>
    <property type="match status" value="1"/>
</dbReference>
<dbReference type="InterPro" id="IPR029066">
    <property type="entry name" value="PLP-binding_barrel"/>
</dbReference>
<dbReference type="AlphaFoldDB" id="A0A171BSJ2"/>
<dbReference type="Proteomes" id="UP000077701">
    <property type="component" value="Unassembled WGS sequence"/>
</dbReference>
<feature type="domain" description="Alanine racemase N-terminal" evidence="1">
    <location>
        <begin position="32"/>
        <end position="211"/>
    </location>
</feature>
<dbReference type="InterPro" id="IPR001608">
    <property type="entry name" value="Ala_racemase_N"/>
</dbReference>
<dbReference type="GO" id="GO:0036088">
    <property type="term" value="P:D-serine catabolic process"/>
    <property type="evidence" value="ECO:0007669"/>
    <property type="project" value="TreeGrafter"/>
</dbReference>
<reference evidence="2 3" key="1">
    <citation type="journal article" date="2016" name="Genome Announc.">
        <title>Draft Genome Sequence of Planomonospora sphaerica JCM9374, a Rare Actinomycete.</title>
        <authorList>
            <person name="Dohra H."/>
            <person name="Suzuki T."/>
            <person name="Inoue Y."/>
            <person name="Kodani S."/>
        </authorList>
    </citation>
    <scope>NUCLEOTIDE SEQUENCE [LARGE SCALE GENOMIC DNA]</scope>
    <source>
        <strain evidence="2 3">JCM 9374</strain>
    </source>
</reference>
<sequence length="407" mass="44537">MYLRRSYPAPMDDRQRYDRATAHLEPPFAVLDLAALRANAADMTRRAHGKPIRVASKSIRSRPVLQRILAMDGYTGTMAYTLPEALWLASTGLRDILVAYPTADRTAVTRLATDPRAAREITLMVDRTDHLDLIETATAGLRDRHEIRLCLDVDAGYTALGGRLRAGALRSPVRDADQAADLAADIAKRPGLRLTGLMAYEAQIAGVGDAPPGHPLTARAIRWMQTRSRRELILRRGRIVQAVRQLADLEFVNGGGTGSLATTTREKAVTELTAGSGFYHPRLFDFYRGFTGRPAALFALPVVRRPAPGVATVLGGGYTASGAPGPDRLPQPYLPCGLRYDPREGAGEVQTPLIGQPAEDLRLGDRVWFRHAKAGELCERFATLHLIDGDEIVDEVPTYRGEGRTFL</sequence>
<keyword evidence="3" id="KW-1185">Reference proteome</keyword>